<keyword evidence="12 13" id="KW-0472">Membrane</keyword>
<comment type="similarity">
    <text evidence="4">Belongs to the cytochrome P450 family.</text>
</comment>
<evidence type="ECO:0000256" key="11">
    <source>
        <dbReference type="ARBA" id="ARBA00023033"/>
    </source>
</evidence>
<keyword evidence="13" id="KW-0812">Transmembrane</keyword>
<keyword evidence="10" id="KW-0408">Iron</keyword>
<dbReference type="InterPro" id="IPR002401">
    <property type="entry name" value="Cyt_P450_E_grp-I"/>
</dbReference>
<dbReference type="FunFam" id="1.10.630.10:FF:000238">
    <property type="entry name" value="Cytochrome P450 2A6"/>
    <property type="match status" value="1"/>
</dbReference>
<name>A0A8C1J0J8_CYPCA</name>
<keyword evidence="8" id="KW-0492">Microsome</keyword>
<dbReference type="Pfam" id="PF00067">
    <property type="entry name" value="p450"/>
    <property type="match status" value="1"/>
</dbReference>
<keyword evidence="7" id="KW-0256">Endoplasmic reticulum</keyword>
<evidence type="ECO:0000256" key="8">
    <source>
        <dbReference type="ARBA" id="ARBA00022848"/>
    </source>
</evidence>
<evidence type="ECO:0000256" key="13">
    <source>
        <dbReference type="SAM" id="Phobius"/>
    </source>
</evidence>
<dbReference type="PANTHER" id="PTHR24300">
    <property type="entry name" value="CYTOCHROME P450 508A4-RELATED"/>
    <property type="match status" value="1"/>
</dbReference>
<evidence type="ECO:0000256" key="12">
    <source>
        <dbReference type="ARBA" id="ARBA00023136"/>
    </source>
</evidence>
<dbReference type="GO" id="GO:0005789">
    <property type="term" value="C:endoplasmic reticulum membrane"/>
    <property type="evidence" value="ECO:0007669"/>
    <property type="project" value="UniProtKB-SubCell"/>
</dbReference>
<comment type="cofactor">
    <cofactor evidence="1">
        <name>heme</name>
        <dbReference type="ChEBI" id="CHEBI:30413"/>
    </cofactor>
</comment>
<evidence type="ECO:0000256" key="1">
    <source>
        <dbReference type="ARBA" id="ARBA00001971"/>
    </source>
</evidence>
<keyword evidence="11" id="KW-0503">Monooxygenase</keyword>
<dbReference type="GO" id="GO:0006805">
    <property type="term" value="P:xenobiotic metabolic process"/>
    <property type="evidence" value="ECO:0007669"/>
    <property type="project" value="TreeGrafter"/>
</dbReference>
<evidence type="ECO:0000256" key="6">
    <source>
        <dbReference type="ARBA" id="ARBA00022723"/>
    </source>
</evidence>
<keyword evidence="13" id="KW-1133">Transmembrane helix</keyword>
<keyword evidence="15" id="KW-1185">Reference proteome</keyword>
<dbReference type="GO" id="GO:0020037">
    <property type="term" value="F:heme binding"/>
    <property type="evidence" value="ECO:0007669"/>
    <property type="project" value="InterPro"/>
</dbReference>
<dbReference type="Gene3D" id="1.10.630.10">
    <property type="entry name" value="Cytochrome P450"/>
    <property type="match status" value="1"/>
</dbReference>
<dbReference type="AlphaFoldDB" id="A0A8C1J0J8"/>
<evidence type="ECO:0000256" key="7">
    <source>
        <dbReference type="ARBA" id="ARBA00022824"/>
    </source>
</evidence>
<feature type="transmembrane region" description="Helical" evidence="13">
    <location>
        <begin position="12"/>
        <end position="31"/>
    </location>
</feature>
<dbReference type="GO" id="GO:0016712">
    <property type="term" value="F:oxidoreductase activity, acting on paired donors, with incorporation or reduction of molecular oxygen, reduced flavin or flavoprotein as one donor, and incorporation of one atom of oxygen"/>
    <property type="evidence" value="ECO:0007669"/>
    <property type="project" value="TreeGrafter"/>
</dbReference>
<proteinExistence type="inferred from homology"/>
<evidence type="ECO:0000256" key="9">
    <source>
        <dbReference type="ARBA" id="ARBA00023002"/>
    </source>
</evidence>
<reference evidence="14" key="2">
    <citation type="submission" date="2025-09" db="UniProtKB">
        <authorList>
            <consortium name="Ensembl"/>
        </authorList>
    </citation>
    <scope>IDENTIFICATION</scope>
</reference>
<reference evidence="14" key="1">
    <citation type="submission" date="2025-08" db="UniProtKB">
        <authorList>
            <consortium name="Ensembl"/>
        </authorList>
    </citation>
    <scope>IDENTIFICATION</scope>
</reference>
<dbReference type="InterPro" id="IPR050182">
    <property type="entry name" value="Cytochrome_P450_fam2"/>
</dbReference>
<organism evidence="14 15">
    <name type="scientific">Cyprinus carpio</name>
    <name type="common">Common carp</name>
    <dbReference type="NCBI Taxonomy" id="7962"/>
    <lineage>
        <taxon>Eukaryota</taxon>
        <taxon>Metazoa</taxon>
        <taxon>Chordata</taxon>
        <taxon>Craniata</taxon>
        <taxon>Vertebrata</taxon>
        <taxon>Euteleostomi</taxon>
        <taxon>Actinopterygii</taxon>
        <taxon>Neopterygii</taxon>
        <taxon>Teleostei</taxon>
        <taxon>Ostariophysi</taxon>
        <taxon>Cypriniformes</taxon>
        <taxon>Cyprinidae</taxon>
        <taxon>Cyprininae</taxon>
        <taxon>Cyprinus</taxon>
    </lineage>
</organism>
<dbReference type="Ensembl" id="ENSCCRT00010027622.1">
    <property type="protein sequence ID" value="ENSCCRP00010025177.1"/>
    <property type="gene ID" value="ENSCCRG00010010832.1"/>
</dbReference>
<evidence type="ECO:0000313" key="14">
    <source>
        <dbReference type="Ensembl" id="ENSCCRP00010025177.1"/>
    </source>
</evidence>
<dbReference type="GO" id="GO:0006082">
    <property type="term" value="P:organic acid metabolic process"/>
    <property type="evidence" value="ECO:0007669"/>
    <property type="project" value="TreeGrafter"/>
</dbReference>
<dbReference type="Proteomes" id="UP000694427">
    <property type="component" value="Unplaced"/>
</dbReference>
<dbReference type="PANTHER" id="PTHR24300:SF177">
    <property type="entry name" value="CYTOCHROME P450 2J2"/>
    <property type="match status" value="1"/>
</dbReference>
<evidence type="ECO:0000256" key="3">
    <source>
        <dbReference type="ARBA" id="ARBA00004406"/>
    </source>
</evidence>
<evidence type="ECO:0000256" key="10">
    <source>
        <dbReference type="ARBA" id="ARBA00023004"/>
    </source>
</evidence>
<dbReference type="PRINTS" id="PR00463">
    <property type="entry name" value="EP450I"/>
</dbReference>
<dbReference type="InterPro" id="IPR036396">
    <property type="entry name" value="Cyt_P450_sf"/>
</dbReference>
<keyword evidence="9" id="KW-0560">Oxidoreductase</keyword>
<accession>A0A8C1J0J8</accession>
<protein>
    <submittedName>
        <fullName evidence="14">Uncharacterized protein</fullName>
    </submittedName>
</protein>
<dbReference type="SUPFAM" id="SSF48264">
    <property type="entry name" value="Cytochrome P450"/>
    <property type="match status" value="1"/>
</dbReference>
<comment type="subcellular location">
    <subcellularLocation>
        <location evidence="3">Endoplasmic reticulum membrane</location>
        <topology evidence="3">Peripheral membrane protein</topology>
    </subcellularLocation>
    <subcellularLocation>
        <location evidence="2">Microsome membrane</location>
        <topology evidence="2">Peripheral membrane protein</topology>
    </subcellularLocation>
</comment>
<evidence type="ECO:0000256" key="4">
    <source>
        <dbReference type="ARBA" id="ARBA00010617"/>
    </source>
</evidence>
<evidence type="ECO:0000313" key="15">
    <source>
        <dbReference type="Proteomes" id="UP000694427"/>
    </source>
</evidence>
<evidence type="ECO:0000256" key="5">
    <source>
        <dbReference type="ARBA" id="ARBA00022617"/>
    </source>
</evidence>
<evidence type="ECO:0000256" key="2">
    <source>
        <dbReference type="ARBA" id="ARBA00004174"/>
    </source>
</evidence>
<dbReference type="GO" id="GO:0005506">
    <property type="term" value="F:iron ion binding"/>
    <property type="evidence" value="ECO:0007669"/>
    <property type="project" value="InterPro"/>
</dbReference>
<dbReference type="InterPro" id="IPR001128">
    <property type="entry name" value="Cyt_P450"/>
</dbReference>
<keyword evidence="5" id="KW-0349">Heme</keyword>
<keyword evidence="6" id="KW-0479">Metal-binding</keyword>
<sequence length="337" mass="38313">MVSVLSQLMGQWMGVQGLLIFLCVLLLVKHLRDVLTNNMPPGPFPLPLMGNLLIIGFRDPMEVFPKRYGDVSTLYLGNKPCILLTGYESFKEAFVEQADVFTDRPYFPVNDRICNGQGLIFSSGHMWHHQRRFALATLKYFGVGKKTLENSILQECRFVCSALQTKQGLPFNPHHLLTYAVGNLICSLVFGYKFEYDNHNFHKLLQYSDETFKLPINIWGQFYNTFPALMSLLPGKHQTAFANLSKLKHFFKEEIMKHKEDRNPSSPRDYIDCYLDEIEKAEFTEENLIHCVLDLFGAGTESTAKSLSWAVLYMAKYPEVQGCDGAANAEANPGGQE</sequence>